<proteinExistence type="predicted"/>
<gene>
    <name evidence="2" type="ORF">GCM10007100_00010</name>
</gene>
<name>A0A918TC17_9BACT</name>
<dbReference type="AlphaFoldDB" id="A0A918TC17"/>
<organism evidence="2 3">
    <name type="scientific">Roseibacillus persicicus</name>
    <dbReference type="NCBI Taxonomy" id="454148"/>
    <lineage>
        <taxon>Bacteria</taxon>
        <taxon>Pseudomonadati</taxon>
        <taxon>Verrucomicrobiota</taxon>
        <taxon>Verrucomicrobiia</taxon>
        <taxon>Verrucomicrobiales</taxon>
        <taxon>Verrucomicrobiaceae</taxon>
        <taxon>Roseibacillus</taxon>
    </lineage>
</organism>
<evidence type="ECO:0000256" key="1">
    <source>
        <dbReference type="SAM" id="MobiDB-lite"/>
    </source>
</evidence>
<comment type="caution">
    <text evidence="2">The sequence shown here is derived from an EMBL/GenBank/DDBJ whole genome shotgun (WGS) entry which is preliminary data.</text>
</comment>
<reference evidence="2" key="2">
    <citation type="submission" date="2020-09" db="EMBL/GenBank/DDBJ databases">
        <authorList>
            <person name="Sun Q."/>
            <person name="Kim S."/>
        </authorList>
    </citation>
    <scope>NUCLEOTIDE SEQUENCE</scope>
    <source>
        <strain evidence="2">KCTC 12988</strain>
    </source>
</reference>
<keyword evidence="3" id="KW-1185">Reference proteome</keyword>
<reference evidence="2" key="1">
    <citation type="journal article" date="2014" name="Int. J. Syst. Evol. Microbiol.">
        <title>Complete genome sequence of Corynebacterium casei LMG S-19264T (=DSM 44701T), isolated from a smear-ripened cheese.</title>
        <authorList>
            <consortium name="US DOE Joint Genome Institute (JGI-PGF)"/>
            <person name="Walter F."/>
            <person name="Albersmeier A."/>
            <person name="Kalinowski J."/>
            <person name="Ruckert C."/>
        </authorList>
    </citation>
    <scope>NUCLEOTIDE SEQUENCE</scope>
    <source>
        <strain evidence="2">KCTC 12988</strain>
    </source>
</reference>
<dbReference type="EMBL" id="BMXI01000001">
    <property type="protein sequence ID" value="GHC39783.1"/>
    <property type="molecule type" value="Genomic_DNA"/>
</dbReference>
<evidence type="ECO:0000313" key="3">
    <source>
        <dbReference type="Proteomes" id="UP000644507"/>
    </source>
</evidence>
<feature type="region of interest" description="Disordered" evidence="1">
    <location>
        <begin position="197"/>
        <end position="221"/>
    </location>
</feature>
<evidence type="ECO:0000313" key="2">
    <source>
        <dbReference type="EMBL" id="GHC39783.1"/>
    </source>
</evidence>
<dbReference type="RefSeq" id="WP_189566096.1">
    <property type="nucleotide sequence ID" value="NZ_BMXI01000001.1"/>
</dbReference>
<dbReference type="Proteomes" id="UP000644507">
    <property type="component" value="Unassembled WGS sequence"/>
</dbReference>
<protein>
    <submittedName>
        <fullName evidence="2">Uncharacterized protein</fullName>
    </submittedName>
</protein>
<accession>A0A918TC17</accession>
<sequence>MKKNLPLVSSILLIGFGNLSANPIFLEKSGIVAIEAESTSSRLGDWIEKTDVDDYMGECHLEFTGNKAESGPPESPLKYQFQIKKEGIYELTLRARKRLESKRADISNDCYVAVKGDFESGGEVPLKVLKEDTKMYGGNPDGWGWTRQLDVSHKKYAAQYHFKEGEVYELIIHGRSKNFNFDRILFVHKDVGLRTAWKDNPKESPKAGAATGGSKLKAPPERLLTDKEGRTLLAKLMDKDGDKLTILVKGRSHEIQISDLSEEDQKFLLEWQP</sequence>